<evidence type="ECO:0000259" key="8">
    <source>
        <dbReference type="Pfam" id="PF17042"/>
    </source>
</evidence>
<keyword evidence="5" id="KW-0067">ATP-binding</keyword>
<keyword evidence="4" id="KW-0418">Kinase</keyword>
<evidence type="ECO:0000259" key="7">
    <source>
        <dbReference type="Pfam" id="PF07005"/>
    </source>
</evidence>
<dbReference type="AlphaFoldDB" id="A0A2M8Z616"/>
<dbReference type="InterPro" id="IPR031475">
    <property type="entry name" value="NBD_C"/>
</dbReference>
<reference evidence="9 10" key="1">
    <citation type="submission" date="2017-11" db="EMBL/GenBank/DDBJ databases">
        <title>Understudied soil microbes with underappreciated capabilities: Untangling the Clostridium saccharolyticum group.</title>
        <authorList>
            <person name="Leschine S."/>
        </authorList>
    </citation>
    <scope>NUCLEOTIDE SEQUENCE [LARGE SCALE GENOMIC DNA]</scope>
    <source>
        <strain evidence="9 10">18A</strain>
    </source>
</reference>
<gene>
    <name evidence="9" type="ORF">H171_2391</name>
</gene>
<evidence type="ECO:0000256" key="2">
    <source>
        <dbReference type="ARBA" id="ARBA00022679"/>
    </source>
</evidence>
<protein>
    <submittedName>
        <fullName evidence="9">Uncharacterized protein YgbK (DUF1537 family)</fullName>
    </submittedName>
</protein>
<evidence type="ECO:0000256" key="4">
    <source>
        <dbReference type="ARBA" id="ARBA00022777"/>
    </source>
</evidence>
<dbReference type="InterPro" id="IPR042213">
    <property type="entry name" value="NBD_C_sf"/>
</dbReference>
<evidence type="ECO:0000256" key="5">
    <source>
        <dbReference type="ARBA" id="ARBA00022840"/>
    </source>
</evidence>
<keyword evidence="3" id="KW-0547">Nucleotide-binding</keyword>
<dbReference type="GO" id="GO:0016301">
    <property type="term" value="F:kinase activity"/>
    <property type="evidence" value="ECO:0007669"/>
    <property type="project" value="UniProtKB-KW"/>
</dbReference>
<comment type="caution">
    <text evidence="9">The sequence shown here is derived from an EMBL/GenBank/DDBJ whole genome shotgun (WGS) entry which is preliminary data.</text>
</comment>
<dbReference type="Gene3D" id="3.40.50.10840">
    <property type="entry name" value="Putative sugar-binding, N-terminal domain"/>
    <property type="match status" value="1"/>
</dbReference>
<accession>A0A2M8Z616</accession>
<evidence type="ECO:0000256" key="3">
    <source>
        <dbReference type="ARBA" id="ARBA00022741"/>
    </source>
</evidence>
<dbReference type="Proteomes" id="UP000231092">
    <property type="component" value="Unassembled WGS sequence"/>
</dbReference>
<keyword evidence="6" id="KW-0119">Carbohydrate metabolism</keyword>
<proteinExistence type="inferred from homology"/>
<feature type="domain" description="Four-carbon acid sugar kinase N-terminal" evidence="7">
    <location>
        <begin position="36"/>
        <end position="277"/>
    </location>
</feature>
<dbReference type="InterPro" id="IPR037051">
    <property type="entry name" value="4-carb_acid_sugar_kinase_N_sf"/>
</dbReference>
<dbReference type="InterPro" id="IPR010737">
    <property type="entry name" value="4-carb_acid_sugar_kinase_N"/>
</dbReference>
<evidence type="ECO:0000313" key="9">
    <source>
        <dbReference type="EMBL" id="PJJ28869.1"/>
    </source>
</evidence>
<comment type="similarity">
    <text evidence="1">Belongs to the four-carbon acid sugar kinase family.</text>
</comment>
<organism evidence="9 10">
    <name type="scientific">[Clostridium] celerecrescens 18A</name>
    <dbReference type="NCBI Taxonomy" id="1286362"/>
    <lineage>
        <taxon>Bacteria</taxon>
        <taxon>Bacillati</taxon>
        <taxon>Bacillota</taxon>
        <taxon>Clostridia</taxon>
        <taxon>Lachnospirales</taxon>
        <taxon>Lachnospiraceae</taxon>
        <taxon>Lacrimispora</taxon>
    </lineage>
</organism>
<dbReference type="Gene3D" id="3.40.980.20">
    <property type="entry name" value="Four-carbon acid sugar kinase, nucleotide binding domain"/>
    <property type="match status" value="1"/>
</dbReference>
<evidence type="ECO:0000313" key="10">
    <source>
        <dbReference type="Proteomes" id="UP000231092"/>
    </source>
</evidence>
<dbReference type="RefSeq" id="WP_100305320.1">
    <property type="nucleotide sequence ID" value="NZ_PGET01000001.1"/>
</dbReference>
<sequence>MEKRISSEILHSYPRYDKRKVDDLLTAEADADTRKIIVLDDDPTGIQTVHDLSVYTDWSLESIGRGFEEKNKLFFILTNSRGFTAEQTAKAHEEIGKRADRTAKEMGREYLIVSRGDSTLRGHYPLETEVLKAVLEEQNPWKVDGEILCPFFAEGGRFTIDNVHYVKYGDELVPAGETEFAGDKTFGYQSSNLSEYIEEKTEGRFRADSVVCVSLEDLRGMKLDKITEQLLAVKGFQKIIVNAVDEYDIKVFCIALYRAMGKGKHYIFRTAAAFVKAFGNISDKPLLTKDEMITEAGRTAGIVVIGSHTEKTTMQLEELKKTAGLQFVEMDSDLVLVAGGLEREAKRIRTVCENAVREGKTVVVYTKRRLLSIENDTKEAALLRSLKISEAVMSLVEKLEVTPAFIIAKGGITSSDIGTKALRVKRAQVLGQIRPGVPVWRIGEESKFPGLPYVIFPGNVGEVTTLREAVELLMIQRKDSL</sequence>
<evidence type="ECO:0000256" key="6">
    <source>
        <dbReference type="ARBA" id="ARBA00023277"/>
    </source>
</evidence>
<feature type="domain" description="Four-carbon acid sugar kinase nucleotide binding" evidence="8">
    <location>
        <begin position="302"/>
        <end position="466"/>
    </location>
</feature>
<dbReference type="EMBL" id="PGET01000001">
    <property type="protein sequence ID" value="PJJ28869.1"/>
    <property type="molecule type" value="Genomic_DNA"/>
</dbReference>
<evidence type="ECO:0000256" key="1">
    <source>
        <dbReference type="ARBA" id="ARBA00005715"/>
    </source>
</evidence>
<name>A0A2M8Z616_9FIRM</name>
<dbReference type="SUPFAM" id="SSF142764">
    <property type="entry name" value="YgbK-like"/>
    <property type="match status" value="1"/>
</dbReference>
<dbReference type="Pfam" id="PF07005">
    <property type="entry name" value="SBD_N"/>
    <property type="match status" value="1"/>
</dbReference>
<keyword evidence="2" id="KW-0808">Transferase</keyword>
<dbReference type="OrthoDB" id="153193at2"/>
<dbReference type="GO" id="GO:0005524">
    <property type="term" value="F:ATP binding"/>
    <property type="evidence" value="ECO:0007669"/>
    <property type="project" value="UniProtKB-KW"/>
</dbReference>
<dbReference type="Pfam" id="PF17042">
    <property type="entry name" value="NBD_C"/>
    <property type="match status" value="1"/>
</dbReference>